<dbReference type="CDD" id="cd00063">
    <property type="entry name" value="FN3"/>
    <property type="match status" value="1"/>
</dbReference>
<name>A0A9W3SYH2_BACTU</name>
<dbReference type="PROSITE" id="PS50853">
    <property type="entry name" value="FN3"/>
    <property type="match status" value="1"/>
</dbReference>
<evidence type="ECO:0000313" key="3">
    <source>
        <dbReference type="EMBL" id="AOM13813.1"/>
    </source>
</evidence>
<dbReference type="Gene3D" id="2.60.40.10">
    <property type="entry name" value="Immunoglobulins"/>
    <property type="match status" value="1"/>
</dbReference>
<proteinExistence type="predicted"/>
<reference evidence="3 4" key="1">
    <citation type="submission" date="2016-02" db="EMBL/GenBank/DDBJ databases">
        <title>Comparative analysis of three nematocidal Bacillus thuringiensis strains.</title>
        <authorList>
            <person name="Hollensteiner J."/>
            <person name="Kloesener M."/>
            <person name="Bunk B."/>
            <person name="Sproeer C."/>
            <person name="Rosenstiel P."/>
            <person name="Schulte-Iserlohe R."/>
            <person name="Schulenburg H."/>
            <person name="Liesegang H."/>
        </authorList>
    </citation>
    <scope>NUCLEOTIDE SEQUENCE [LARGE SCALE GENOMIC DNA]</scope>
    <source>
        <strain evidence="3 4">Bt18247</strain>
    </source>
</reference>
<dbReference type="InterPro" id="IPR036116">
    <property type="entry name" value="FN3_sf"/>
</dbReference>
<dbReference type="InterPro" id="IPR013783">
    <property type="entry name" value="Ig-like_fold"/>
</dbReference>
<dbReference type="Proteomes" id="UP000192743">
    <property type="component" value="Chromosome"/>
</dbReference>
<accession>A0A9W3SYH2</accession>
<dbReference type="InterPro" id="IPR003961">
    <property type="entry name" value="FN3_dom"/>
</dbReference>
<dbReference type="SMART" id="SM00635">
    <property type="entry name" value="BID_2"/>
    <property type="match status" value="1"/>
</dbReference>
<evidence type="ECO:0000259" key="2">
    <source>
        <dbReference type="PROSITE" id="PS50853"/>
    </source>
</evidence>
<protein>
    <recommendedName>
        <fullName evidence="5">Fibronectin type-III domain-containing protein</fullName>
    </recommendedName>
</protein>
<dbReference type="InterPro" id="IPR007110">
    <property type="entry name" value="Ig-like_dom"/>
</dbReference>
<dbReference type="Pfam" id="PF02368">
    <property type="entry name" value="Big_2"/>
    <property type="match status" value="1"/>
</dbReference>
<evidence type="ECO:0000313" key="4">
    <source>
        <dbReference type="Proteomes" id="UP000192743"/>
    </source>
</evidence>
<gene>
    <name evidence="3" type="ORF">BTI247_54770</name>
</gene>
<dbReference type="InterPro" id="IPR003343">
    <property type="entry name" value="Big_2"/>
</dbReference>
<dbReference type="AlphaFoldDB" id="A0A9W3SYH2"/>
<dbReference type="EMBL" id="CP015250">
    <property type="protein sequence ID" value="AOM13813.1"/>
    <property type="molecule type" value="Genomic_DNA"/>
</dbReference>
<dbReference type="PROSITE" id="PS50835">
    <property type="entry name" value="IG_LIKE"/>
    <property type="match status" value="1"/>
</dbReference>
<dbReference type="SUPFAM" id="SSF49373">
    <property type="entry name" value="Invasin/intimin cell-adhesion fragments"/>
    <property type="match status" value="1"/>
</dbReference>
<evidence type="ECO:0000259" key="1">
    <source>
        <dbReference type="PROSITE" id="PS50835"/>
    </source>
</evidence>
<organism evidence="3 4">
    <name type="scientific">Bacillus thuringiensis Bt18247</name>
    <dbReference type="NCBI Taxonomy" id="1423143"/>
    <lineage>
        <taxon>Bacteria</taxon>
        <taxon>Bacillati</taxon>
        <taxon>Bacillota</taxon>
        <taxon>Bacilli</taxon>
        <taxon>Bacillales</taxon>
        <taxon>Bacillaceae</taxon>
        <taxon>Bacillus</taxon>
        <taxon>Bacillus cereus group</taxon>
    </lineage>
</organism>
<feature type="domain" description="Ig-like" evidence="1">
    <location>
        <begin position="52"/>
        <end position="150"/>
    </location>
</feature>
<dbReference type="InterPro" id="IPR008964">
    <property type="entry name" value="Invasin/intimin_cell_adhesion"/>
</dbReference>
<dbReference type="Gene3D" id="2.60.40.1080">
    <property type="match status" value="1"/>
</dbReference>
<feature type="domain" description="Fibronectin type-III" evidence="2">
    <location>
        <begin position="1"/>
        <end position="60"/>
    </location>
</feature>
<sequence>MSTTYNVYRNGVKVKENVSEKTFTDTGLTPHTTYQYQVSAQNEAGESPKSEPISVTTAYSAVASVALDKETLSITMGQTATLVAKVQPATADPNVTWASSDASSVTVNGSGKVTPVKVGTAILTISSKADSTKQATCTVTVTEAPPPSQG</sequence>
<dbReference type="Pfam" id="PF00041">
    <property type="entry name" value="fn3"/>
    <property type="match status" value="1"/>
</dbReference>
<evidence type="ECO:0008006" key="5">
    <source>
        <dbReference type="Google" id="ProtNLM"/>
    </source>
</evidence>
<dbReference type="SUPFAM" id="SSF49265">
    <property type="entry name" value="Fibronectin type III"/>
    <property type="match status" value="1"/>
</dbReference>